<proteinExistence type="predicted"/>
<dbReference type="Pfam" id="PF00144">
    <property type="entry name" value="Beta-lactamase"/>
    <property type="match status" value="1"/>
</dbReference>
<dbReference type="Gene3D" id="3.40.710.10">
    <property type="entry name" value="DD-peptidase/beta-lactamase superfamily"/>
    <property type="match status" value="1"/>
</dbReference>
<protein>
    <submittedName>
        <fullName evidence="3">CubicO group peptidase, beta-lactamase class C family</fullName>
    </submittedName>
</protein>
<dbReference type="OrthoDB" id="4281716at2"/>
<keyword evidence="1" id="KW-0378">Hydrolase</keyword>
<evidence type="ECO:0000259" key="2">
    <source>
        <dbReference type="Pfam" id="PF00144"/>
    </source>
</evidence>
<sequence length="379" mass="39235">MTGDDLLAPATAAVTAERAGAHAPPGASFAVLEGNERHVAVSGTADLRTGEALTESHVHDLASVSKVLTTLTLRRLFVDGALSATDTLGHVLGTRAGSHADVTLDEVLRHRAGFVEWRPLYLVPGVEEDPAATSLSTPPRYAPGSGRHYSDLGMQALGAVIARTASMPFAAAVRHLLLDPLGASSVTAGAPPDGSPSVAGADGDAIEREMVRSGVPYPVDADADAFHWRTETVRGAVGDGNAFHAFRGAAGHAGWFADADGLLRIAAALADPERYGLGSANSLAATVDAGQGQGVLVRWLPWRGRDRLFLGHGGFTGTFIAAAPATEGAPEVLTVLLTNRLHGRPGPGRGRLVPSETLWRGAMSHADTLLHPTTTGDRP</sequence>
<organism evidence="3 4">
    <name type="scientific">Ruania alba</name>
    <dbReference type="NCBI Taxonomy" id="648782"/>
    <lineage>
        <taxon>Bacteria</taxon>
        <taxon>Bacillati</taxon>
        <taxon>Actinomycetota</taxon>
        <taxon>Actinomycetes</taxon>
        <taxon>Micrococcales</taxon>
        <taxon>Ruaniaceae</taxon>
        <taxon>Ruania</taxon>
    </lineage>
</organism>
<accession>A0A1H5L5Q0</accession>
<evidence type="ECO:0000313" key="4">
    <source>
        <dbReference type="Proteomes" id="UP000199220"/>
    </source>
</evidence>
<evidence type="ECO:0000256" key="1">
    <source>
        <dbReference type="ARBA" id="ARBA00022801"/>
    </source>
</evidence>
<dbReference type="SUPFAM" id="SSF56601">
    <property type="entry name" value="beta-lactamase/transpeptidase-like"/>
    <property type="match status" value="1"/>
</dbReference>
<dbReference type="AlphaFoldDB" id="A0A1H5L5Q0"/>
<dbReference type="EMBL" id="FNTX01000002">
    <property type="protein sequence ID" value="SEE71641.1"/>
    <property type="molecule type" value="Genomic_DNA"/>
</dbReference>
<dbReference type="Proteomes" id="UP000199220">
    <property type="component" value="Unassembled WGS sequence"/>
</dbReference>
<dbReference type="InterPro" id="IPR012338">
    <property type="entry name" value="Beta-lactam/transpept-like"/>
</dbReference>
<dbReference type="PANTHER" id="PTHR43283:SF11">
    <property type="entry name" value="BETA-LACTAMASE-RELATED DOMAIN-CONTAINING PROTEIN"/>
    <property type="match status" value="1"/>
</dbReference>
<dbReference type="PANTHER" id="PTHR43283">
    <property type="entry name" value="BETA-LACTAMASE-RELATED"/>
    <property type="match status" value="1"/>
</dbReference>
<gene>
    <name evidence="3" type="ORF">SAMN04488554_2598</name>
</gene>
<dbReference type="GO" id="GO:0016787">
    <property type="term" value="F:hydrolase activity"/>
    <property type="evidence" value="ECO:0007669"/>
    <property type="project" value="UniProtKB-KW"/>
</dbReference>
<feature type="domain" description="Beta-lactamase-related" evidence="2">
    <location>
        <begin position="16"/>
        <end position="349"/>
    </location>
</feature>
<reference evidence="4" key="1">
    <citation type="submission" date="2016-10" db="EMBL/GenBank/DDBJ databases">
        <authorList>
            <person name="Varghese N."/>
            <person name="Submissions S."/>
        </authorList>
    </citation>
    <scope>NUCLEOTIDE SEQUENCE [LARGE SCALE GENOMIC DNA]</scope>
    <source>
        <strain evidence="4">DSM 21368</strain>
    </source>
</reference>
<dbReference type="InterPro" id="IPR001466">
    <property type="entry name" value="Beta-lactam-related"/>
</dbReference>
<dbReference type="RefSeq" id="WP_089773531.1">
    <property type="nucleotide sequence ID" value="NZ_FNTX01000002.1"/>
</dbReference>
<dbReference type="STRING" id="648782.SAMN04488554_2598"/>
<dbReference type="InterPro" id="IPR050789">
    <property type="entry name" value="Diverse_Enzym_Activities"/>
</dbReference>
<name>A0A1H5L5Q0_9MICO</name>
<evidence type="ECO:0000313" key="3">
    <source>
        <dbReference type="EMBL" id="SEE71641.1"/>
    </source>
</evidence>
<keyword evidence="4" id="KW-1185">Reference proteome</keyword>